<evidence type="ECO:0000256" key="8">
    <source>
        <dbReference type="ARBA" id="ARBA00022989"/>
    </source>
</evidence>
<dbReference type="Gene3D" id="1.20.81.30">
    <property type="entry name" value="Type II secretion system (T2SS), domain F"/>
    <property type="match status" value="2"/>
</dbReference>
<dbReference type="GO" id="GO:0005886">
    <property type="term" value="C:plasma membrane"/>
    <property type="evidence" value="ECO:0007669"/>
    <property type="project" value="UniProtKB-SubCell"/>
</dbReference>
<comment type="subcellular location">
    <subcellularLocation>
        <location evidence="2 11">Cell inner membrane</location>
        <topology evidence="2 11">Multi-pass membrane protein</topology>
    </subcellularLocation>
</comment>
<accession>A0A520MST0</accession>
<dbReference type="InterPro" id="IPR003004">
    <property type="entry name" value="GspF/PilC"/>
</dbReference>
<keyword evidence="7 11" id="KW-0812">Transmembrane</keyword>
<comment type="similarity">
    <text evidence="3 11">Belongs to the GSP F family.</text>
</comment>
<evidence type="ECO:0000256" key="5">
    <source>
        <dbReference type="ARBA" id="ARBA00022475"/>
    </source>
</evidence>
<proteinExistence type="inferred from homology"/>
<evidence type="ECO:0000256" key="6">
    <source>
        <dbReference type="ARBA" id="ARBA00022519"/>
    </source>
</evidence>
<dbReference type="FunFam" id="1.20.81.30:FF:000001">
    <property type="entry name" value="Type II secretion system protein F"/>
    <property type="match status" value="1"/>
</dbReference>
<keyword evidence="8 12" id="KW-1133">Transmembrane helix</keyword>
<reference evidence="14 15" key="1">
    <citation type="submission" date="2019-02" db="EMBL/GenBank/DDBJ databases">
        <title>Prokaryotic population dynamics and viral predation in marine succession experiment using metagenomics: the confinement effect.</title>
        <authorList>
            <person name="Haro-Moreno J.M."/>
            <person name="Rodriguez-Valera F."/>
            <person name="Lopez-Perez M."/>
        </authorList>
    </citation>
    <scope>NUCLEOTIDE SEQUENCE [LARGE SCALE GENOMIC DNA]</scope>
    <source>
        <strain evidence="14">MED-G166</strain>
    </source>
</reference>
<evidence type="ECO:0000256" key="3">
    <source>
        <dbReference type="ARBA" id="ARBA00005745"/>
    </source>
</evidence>
<evidence type="ECO:0000256" key="7">
    <source>
        <dbReference type="ARBA" id="ARBA00022692"/>
    </source>
</evidence>
<evidence type="ECO:0000256" key="11">
    <source>
        <dbReference type="RuleBase" id="RU003923"/>
    </source>
</evidence>
<evidence type="ECO:0000256" key="10">
    <source>
        <dbReference type="ARBA" id="ARBA00030750"/>
    </source>
</evidence>
<evidence type="ECO:0000256" key="12">
    <source>
        <dbReference type="SAM" id="Phobius"/>
    </source>
</evidence>
<evidence type="ECO:0000256" key="1">
    <source>
        <dbReference type="ARBA" id="ARBA00002684"/>
    </source>
</evidence>
<evidence type="ECO:0000256" key="9">
    <source>
        <dbReference type="ARBA" id="ARBA00023136"/>
    </source>
</evidence>
<dbReference type="AlphaFoldDB" id="A0A520MST0"/>
<comment type="function">
    <text evidence="1">Component of the type II secretion system inner membrane complex required for the energy-dependent secretion of extracellular factors such as proteases and toxins from the periplasm.</text>
</comment>
<dbReference type="InterPro" id="IPR042094">
    <property type="entry name" value="T2SS_GspF_sf"/>
</dbReference>
<gene>
    <name evidence="14" type="ORF">EVA99_01835</name>
</gene>
<dbReference type="EMBL" id="SHBL01000010">
    <property type="protein sequence ID" value="RZO24264.1"/>
    <property type="molecule type" value="Genomic_DNA"/>
</dbReference>
<dbReference type="InterPro" id="IPR018076">
    <property type="entry name" value="T2SS_GspF_dom"/>
</dbReference>
<name>A0A520MST0_9GAMM</name>
<dbReference type="GO" id="GO:0009306">
    <property type="term" value="P:protein secretion"/>
    <property type="evidence" value="ECO:0007669"/>
    <property type="project" value="InterPro"/>
</dbReference>
<keyword evidence="9 12" id="KW-0472">Membrane</keyword>
<keyword evidence="5" id="KW-1003">Cell membrane</keyword>
<comment type="caution">
    <text evidence="14">The sequence shown here is derived from an EMBL/GenBank/DDBJ whole genome shotgun (WGS) entry which is preliminary data.</text>
</comment>
<dbReference type="InterPro" id="IPR001992">
    <property type="entry name" value="T2SS_GspF/T4SS_PilC_CS"/>
</dbReference>
<keyword evidence="6" id="KW-0997">Cell inner membrane</keyword>
<dbReference type="PRINTS" id="PR00812">
    <property type="entry name" value="BCTERIALGSPF"/>
</dbReference>
<evidence type="ECO:0000256" key="4">
    <source>
        <dbReference type="ARBA" id="ARBA00022448"/>
    </source>
</evidence>
<dbReference type="PROSITE" id="PS00874">
    <property type="entry name" value="T2SP_F"/>
    <property type="match status" value="1"/>
</dbReference>
<dbReference type="PANTHER" id="PTHR30012:SF0">
    <property type="entry name" value="TYPE II SECRETION SYSTEM PROTEIN F-RELATED"/>
    <property type="match status" value="1"/>
</dbReference>
<feature type="domain" description="Type II secretion system protein GspF" evidence="13">
    <location>
        <begin position="62"/>
        <end position="185"/>
    </location>
</feature>
<evidence type="ECO:0000313" key="14">
    <source>
        <dbReference type="EMBL" id="RZO24264.1"/>
    </source>
</evidence>
<dbReference type="Proteomes" id="UP000320146">
    <property type="component" value="Unassembled WGS sequence"/>
</dbReference>
<protein>
    <recommendedName>
        <fullName evidence="10">General secretion pathway protein F</fullName>
    </recommendedName>
</protein>
<evidence type="ECO:0000313" key="15">
    <source>
        <dbReference type="Proteomes" id="UP000320146"/>
    </source>
</evidence>
<feature type="transmembrane region" description="Helical" evidence="12">
    <location>
        <begin position="204"/>
        <end position="229"/>
    </location>
</feature>
<evidence type="ECO:0000256" key="2">
    <source>
        <dbReference type="ARBA" id="ARBA00004429"/>
    </source>
</evidence>
<sequence length="398" mass="44728">MATFKYNAFDTSEKTTTGFINATDIDEAKQLLKDRGLTLLHINSSTQKKSKFKLSTNNLSIFTKQMSALLGAGTPIEKCLILLSKQSSNKKFSQVLLNINEDITEGNSLSSAMKKYPSIFDEIYTSTIYAGETSASLSEVFLDLSIYLDKEAKVRSQVVGALVYPAILFFVSLAVIYSLLTFVLPQVVEQFVTSNVELPLLTRSLLYFSDIFPVILLVFFLVISTFYLLQTTNIMSKNYQQRTAKYFLSTPLIGQIILYDQTARFCSSMRLMTKAGLNTIDSLQIAQNTFRNKYLSYQVNGVVNKVVSGTSISKAFSQARIFPDVFEQLLSSGDMGSQVSEMFEKTKEFLDQEVDTRRNILLTLLQPIVILTMGIFVMLIVLSIMLPLLQMNNLIFNI</sequence>
<dbReference type="Pfam" id="PF00482">
    <property type="entry name" value="T2SSF"/>
    <property type="match status" value="2"/>
</dbReference>
<evidence type="ECO:0000259" key="13">
    <source>
        <dbReference type="Pfam" id="PF00482"/>
    </source>
</evidence>
<feature type="transmembrane region" description="Helical" evidence="12">
    <location>
        <begin position="158"/>
        <end position="184"/>
    </location>
</feature>
<feature type="transmembrane region" description="Helical" evidence="12">
    <location>
        <begin position="368"/>
        <end position="389"/>
    </location>
</feature>
<feature type="domain" description="Type II secretion system protein GspF" evidence="13">
    <location>
        <begin position="265"/>
        <end position="387"/>
    </location>
</feature>
<dbReference type="PANTHER" id="PTHR30012">
    <property type="entry name" value="GENERAL SECRETION PATHWAY PROTEIN"/>
    <property type="match status" value="1"/>
</dbReference>
<organism evidence="14 15">
    <name type="scientific">SAR86 cluster bacterium</name>
    <dbReference type="NCBI Taxonomy" id="2030880"/>
    <lineage>
        <taxon>Bacteria</taxon>
        <taxon>Pseudomonadati</taxon>
        <taxon>Pseudomonadota</taxon>
        <taxon>Gammaproteobacteria</taxon>
        <taxon>SAR86 cluster</taxon>
    </lineage>
</organism>
<keyword evidence="4 11" id="KW-0813">Transport</keyword>